<dbReference type="InterPro" id="IPR004638">
    <property type="entry name" value="EmrB-like"/>
</dbReference>
<dbReference type="PANTHER" id="PTHR42718">
    <property type="entry name" value="MAJOR FACILITATOR SUPERFAMILY MULTIDRUG TRANSPORTER MFSC"/>
    <property type="match status" value="1"/>
</dbReference>
<proteinExistence type="predicted"/>
<accession>A0A2X3GJ15</accession>
<feature type="transmembrane region" description="Helical" evidence="7">
    <location>
        <begin position="275"/>
        <end position="300"/>
    </location>
</feature>
<dbReference type="Gene3D" id="1.20.1250.20">
    <property type="entry name" value="MFS general substrate transporter like domains"/>
    <property type="match status" value="1"/>
</dbReference>
<feature type="transmembrane region" description="Helical" evidence="7">
    <location>
        <begin position="21"/>
        <end position="48"/>
    </location>
</feature>
<evidence type="ECO:0000256" key="5">
    <source>
        <dbReference type="ARBA" id="ARBA00022989"/>
    </source>
</evidence>
<feature type="transmembrane region" description="Helical" evidence="7">
    <location>
        <begin position="238"/>
        <end position="255"/>
    </location>
</feature>
<evidence type="ECO:0000313" key="10">
    <source>
        <dbReference type="Proteomes" id="UP000250257"/>
    </source>
</evidence>
<feature type="transmembrane region" description="Helical" evidence="7">
    <location>
        <begin position="365"/>
        <end position="387"/>
    </location>
</feature>
<feature type="transmembrane region" description="Helical" evidence="7">
    <location>
        <begin position="340"/>
        <end position="359"/>
    </location>
</feature>
<dbReference type="GO" id="GO:0005886">
    <property type="term" value="C:plasma membrane"/>
    <property type="evidence" value="ECO:0007669"/>
    <property type="project" value="UniProtKB-SubCell"/>
</dbReference>
<keyword evidence="4 7" id="KW-0812">Transmembrane</keyword>
<dbReference type="PANTHER" id="PTHR42718:SF24">
    <property type="entry name" value="MAJOR FACILITATOR SUPERFAMILY (MFS) PROFILE DOMAIN-CONTAINING PROTEIN"/>
    <property type="match status" value="1"/>
</dbReference>
<name>A0A2X3GJ15_9LIST</name>
<dbReference type="SUPFAM" id="SSF103473">
    <property type="entry name" value="MFS general substrate transporter"/>
    <property type="match status" value="1"/>
</dbReference>
<keyword evidence="3" id="KW-1003">Cell membrane</keyword>
<keyword evidence="6 7" id="KW-0472">Membrane</keyword>
<gene>
    <name evidence="9" type="primary">emrB_1</name>
    <name evidence="9" type="ORF">NCTC13940_00099</name>
</gene>
<dbReference type="InterPro" id="IPR011701">
    <property type="entry name" value="MFS"/>
</dbReference>
<comment type="subcellular location">
    <subcellularLocation>
        <location evidence="1">Cell membrane</location>
        <topology evidence="1">Multi-pass membrane protein</topology>
    </subcellularLocation>
</comment>
<protein>
    <submittedName>
        <fullName evidence="9">Multidrug resistance protein B</fullName>
    </submittedName>
</protein>
<dbReference type="EMBL" id="UAWT01000001">
    <property type="protein sequence ID" value="SQC62196.1"/>
    <property type="molecule type" value="Genomic_DNA"/>
</dbReference>
<dbReference type="Proteomes" id="UP000250257">
    <property type="component" value="Unassembled WGS sequence"/>
</dbReference>
<evidence type="ECO:0000259" key="8">
    <source>
        <dbReference type="PROSITE" id="PS50850"/>
    </source>
</evidence>
<dbReference type="AlphaFoldDB" id="A0A2X3GJ15"/>
<sequence length="501" mass="53848">MNTIAAEKPVDVHGKPFNRNLLVVTMVIGAFVAVLNQTLLATALPMIMKDLDITAATGQWLTTAFLLTNGIMIPITALLIEKISSKVLFITAMVVFTIGTIIAALAGSFPALLTGRIVQAAGAGIMMPLLQTIFLLIFPREKRGVAMGIMGLVIAFAPAIGPTLSGWIVDSYDWHILFWVLIPIAAFDIILAFFGMKKVVNLKDTRIDVLSIILSTIGFGSLLYGFSSAGNDGWSDATVITTLIVGVVVIFLFVLRQLKIENPMLEFRVFRYPMFSLSVVLGSIVTMAMIGAEIVLPLYIQNIRGETALQSGLLLLPGALVMGIMSPITGIIFDKIGAKLLAITGLTILTAGTIPFIFLTADTPLWYIMLFYAIRFLGISMVMMPVGTAGMNALPNELINHGSAVNNTLRQIAGSIGTAVLITVLTNVTNDNMPGKSLMATNPQEFAQKALDASLNGMTAAFLVAVIFSVIGMILSFFIKDRPKDAVVKNMKKMKQSLNGL</sequence>
<evidence type="ECO:0000256" key="2">
    <source>
        <dbReference type="ARBA" id="ARBA00022448"/>
    </source>
</evidence>
<feature type="transmembrane region" description="Helical" evidence="7">
    <location>
        <begin position="460"/>
        <end position="479"/>
    </location>
</feature>
<evidence type="ECO:0000256" key="3">
    <source>
        <dbReference type="ARBA" id="ARBA00022475"/>
    </source>
</evidence>
<evidence type="ECO:0000256" key="7">
    <source>
        <dbReference type="SAM" id="Phobius"/>
    </source>
</evidence>
<feature type="transmembrane region" description="Helical" evidence="7">
    <location>
        <begin position="117"/>
        <end position="138"/>
    </location>
</feature>
<dbReference type="GO" id="GO:0022857">
    <property type="term" value="F:transmembrane transporter activity"/>
    <property type="evidence" value="ECO:0007669"/>
    <property type="project" value="InterPro"/>
</dbReference>
<feature type="transmembrane region" description="Helical" evidence="7">
    <location>
        <begin position="408"/>
        <end position="429"/>
    </location>
</feature>
<evidence type="ECO:0000313" key="9">
    <source>
        <dbReference type="EMBL" id="SQC62196.1"/>
    </source>
</evidence>
<evidence type="ECO:0000256" key="4">
    <source>
        <dbReference type="ARBA" id="ARBA00022692"/>
    </source>
</evidence>
<feature type="domain" description="Major facilitator superfamily (MFS) profile" evidence="8">
    <location>
        <begin position="22"/>
        <end position="484"/>
    </location>
</feature>
<dbReference type="CDD" id="cd17503">
    <property type="entry name" value="MFS_LmrB_MDR_like"/>
    <property type="match status" value="1"/>
</dbReference>
<evidence type="ECO:0000256" key="6">
    <source>
        <dbReference type="ARBA" id="ARBA00023136"/>
    </source>
</evidence>
<reference evidence="9 10" key="1">
    <citation type="submission" date="2018-06" db="EMBL/GenBank/DDBJ databases">
        <authorList>
            <consortium name="Pathogen Informatics"/>
            <person name="Doyle S."/>
        </authorList>
    </citation>
    <scope>NUCLEOTIDE SEQUENCE [LARGE SCALE GENOMIC DNA]</scope>
    <source>
        <strain evidence="9 10">NCTC13940</strain>
    </source>
</reference>
<dbReference type="Gene3D" id="1.20.1720.10">
    <property type="entry name" value="Multidrug resistance protein D"/>
    <property type="match status" value="1"/>
</dbReference>
<keyword evidence="2" id="KW-0813">Transport</keyword>
<dbReference type="NCBIfam" id="TIGR00711">
    <property type="entry name" value="efflux_EmrB"/>
    <property type="match status" value="1"/>
</dbReference>
<dbReference type="PROSITE" id="PS50850">
    <property type="entry name" value="MFS"/>
    <property type="match status" value="1"/>
</dbReference>
<organism evidence="9 10">
    <name type="scientific">Listeria fleischmannii subsp. fleischmannii</name>
    <dbReference type="NCBI Taxonomy" id="1671902"/>
    <lineage>
        <taxon>Bacteria</taxon>
        <taxon>Bacillati</taxon>
        <taxon>Bacillota</taxon>
        <taxon>Bacilli</taxon>
        <taxon>Bacillales</taxon>
        <taxon>Listeriaceae</taxon>
        <taxon>Listeria</taxon>
    </lineage>
</organism>
<evidence type="ECO:0000256" key="1">
    <source>
        <dbReference type="ARBA" id="ARBA00004651"/>
    </source>
</evidence>
<feature type="transmembrane region" description="Helical" evidence="7">
    <location>
        <begin position="174"/>
        <end position="195"/>
    </location>
</feature>
<feature type="transmembrane region" description="Helical" evidence="7">
    <location>
        <begin position="60"/>
        <end position="80"/>
    </location>
</feature>
<feature type="transmembrane region" description="Helical" evidence="7">
    <location>
        <begin position="87"/>
        <end position="111"/>
    </location>
</feature>
<dbReference type="Pfam" id="PF07690">
    <property type="entry name" value="MFS_1"/>
    <property type="match status" value="1"/>
</dbReference>
<dbReference type="InterPro" id="IPR036259">
    <property type="entry name" value="MFS_trans_sf"/>
</dbReference>
<feature type="transmembrane region" description="Helical" evidence="7">
    <location>
        <begin position="207"/>
        <end position="226"/>
    </location>
</feature>
<keyword evidence="5 7" id="KW-1133">Transmembrane helix</keyword>
<feature type="transmembrane region" description="Helical" evidence="7">
    <location>
        <begin position="145"/>
        <end position="168"/>
    </location>
</feature>
<dbReference type="RefSeq" id="WP_112153712.1">
    <property type="nucleotide sequence ID" value="NZ_UAWT01000001.1"/>
</dbReference>
<feature type="transmembrane region" description="Helical" evidence="7">
    <location>
        <begin position="312"/>
        <end position="333"/>
    </location>
</feature>
<dbReference type="InterPro" id="IPR020846">
    <property type="entry name" value="MFS_dom"/>
</dbReference>
<dbReference type="PRINTS" id="PR01036">
    <property type="entry name" value="TCRTETB"/>
</dbReference>